<dbReference type="InterPro" id="IPR025455">
    <property type="entry name" value="DUF4276"/>
</dbReference>
<reference evidence="1 2" key="2">
    <citation type="submission" date="2018-06" db="EMBL/GenBank/DDBJ databases">
        <title>Metagenomic assembly of (sub)arctic Cyanobacteria and their associated microbiome from non-axenic cultures.</title>
        <authorList>
            <person name="Baurain D."/>
        </authorList>
    </citation>
    <scope>NUCLEOTIDE SEQUENCE [LARGE SCALE GENOMIC DNA]</scope>
    <source>
        <strain evidence="1">ULC066bin1</strain>
    </source>
</reference>
<accession>A0A2W4WTB9</accession>
<dbReference type="AlphaFoldDB" id="A0A2W4WTB9"/>
<sequence>MIRLHVIAEGQTEEEFVNTILAEHLGYFNISTSVHSITTKRTKNKVYRGGLTSYEKVKKDITLWLKQDKSEDARFTTMLDLYALPNDFPKFDEAKNLEYYQKIECLENAFFDDINDPRFTPYIQLHEFETLILVQPEKLSERFPDYEQEIQELSNVCHSFSSPELINQGATTAPSKRIFQFVPTYEKVSAGSLIVQKIGLASIREKCLHFNQWITQLENLRI</sequence>
<protein>
    <recommendedName>
        <fullName evidence="3">DUF4276 domain-containing protein</fullName>
    </recommendedName>
</protein>
<evidence type="ECO:0008006" key="3">
    <source>
        <dbReference type="Google" id="ProtNLM"/>
    </source>
</evidence>
<proteinExistence type="predicted"/>
<dbReference type="Proteomes" id="UP000249467">
    <property type="component" value="Unassembled WGS sequence"/>
</dbReference>
<dbReference type="Pfam" id="PF14103">
    <property type="entry name" value="DUF4276"/>
    <property type="match status" value="1"/>
</dbReference>
<organism evidence="1 2">
    <name type="scientific">Pseudanabaena frigida</name>
    <dbReference type="NCBI Taxonomy" id="945775"/>
    <lineage>
        <taxon>Bacteria</taxon>
        <taxon>Bacillati</taxon>
        <taxon>Cyanobacteriota</taxon>
        <taxon>Cyanophyceae</taxon>
        <taxon>Pseudanabaenales</taxon>
        <taxon>Pseudanabaenaceae</taxon>
        <taxon>Pseudanabaena</taxon>
    </lineage>
</organism>
<comment type="caution">
    <text evidence="1">The sequence shown here is derived from an EMBL/GenBank/DDBJ whole genome shotgun (WGS) entry which is preliminary data.</text>
</comment>
<evidence type="ECO:0000313" key="2">
    <source>
        <dbReference type="Proteomes" id="UP000249467"/>
    </source>
</evidence>
<name>A0A2W4WTB9_9CYAN</name>
<reference evidence="1 2" key="1">
    <citation type="submission" date="2018-04" db="EMBL/GenBank/DDBJ databases">
        <authorList>
            <person name="Go L.Y."/>
            <person name="Mitchell J.A."/>
        </authorList>
    </citation>
    <scope>NUCLEOTIDE SEQUENCE [LARGE SCALE GENOMIC DNA]</scope>
    <source>
        <strain evidence="1">ULC066bin1</strain>
    </source>
</reference>
<dbReference type="EMBL" id="QBML01000001">
    <property type="protein sequence ID" value="PZO45099.1"/>
    <property type="molecule type" value="Genomic_DNA"/>
</dbReference>
<gene>
    <name evidence="1" type="ORF">DCF19_00990</name>
</gene>
<evidence type="ECO:0000313" key="1">
    <source>
        <dbReference type="EMBL" id="PZO45099.1"/>
    </source>
</evidence>